<dbReference type="GO" id="GO:0005262">
    <property type="term" value="F:calcium channel activity"/>
    <property type="evidence" value="ECO:0007669"/>
    <property type="project" value="TreeGrafter"/>
</dbReference>
<feature type="transmembrane region" description="Helical" evidence="5">
    <location>
        <begin position="272"/>
        <end position="292"/>
    </location>
</feature>
<evidence type="ECO:0000313" key="8">
    <source>
        <dbReference type="Proteomes" id="UP000569732"/>
    </source>
</evidence>
<reference evidence="7 8" key="1">
    <citation type="submission" date="2020-07" db="EMBL/GenBank/DDBJ databases">
        <title>Endozoicomonas sp. nov., isolated from sediment.</title>
        <authorList>
            <person name="Gu T."/>
        </authorList>
    </citation>
    <scope>NUCLEOTIDE SEQUENCE [LARGE SCALE GENOMIC DNA]</scope>
    <source>
        <strain evidence="7 8">SM1973</strain>
    </source>
</reference>
<keyword evidence="4 5" id="KW-0472">Membrane</keyword>
<organism evidence="7 8">
    <name type="scientific">Spartinivicinus marinus</name>
    <dbReference type="NCBI Taxonomy" id="2994442"/>
    <lineage>
        <taxon>Bacteria</taxon>
        <taxon>Pseudomonadati</taxon>
        <taxon>Pseudomonadota</taxon>
        <taxon>Gammaproteobacteria</taxon>
        <taxon>Oceanospirillales</taxon>
        <taxon>Zooshikellaceae</taxon>
        <taxon>Spartinivicinus</taxon>
    </lineage>
</organism>
<dbReference type="PANTHER" id="PTHR10846:SF8">
    <property type="entry name" value="INNER MEMBRANE PROTEIN YRBG"/>
    <property type="match status" value="1"/>
</dbReference>
<evidence type="ECO:0000256" key="3">
    <source>
        <dbReference type="ARBA" id="ARBA00022989"/>
    </source>
</evidence>
<protein>
    <submittedName>
        <fullName evidence="7">Calcium/sodium antiporter</fullName>
    </submittedName>
</protein>
<feature type="transmembrane region" description="Helical" evidence="5">
    <location>
        <begin position="247"/>
        <end position="266"/>
    </location>
</feature>
<evidence type="ECO:0000313" key="7">
    <source>
        <dbReference type="EMBL" id="NYZ66964.1"/>
    </source>
</evidence>
<dbReference type="NCBIfam" id="TIGR00367">
    <property type="entry name" value="calcium/sodium antiporter"/>
    <property type="match status" value="1"/>
</dbReference>
<feature type="transmembrane region" description="Helical" evidence="5">
    <location>
        <begin position="84"/>
        <end position="104"/>
    </location>
</feature>
<comment type="caution">
    <text evidence="7">The sequence shown here is derived from an EMBL/GenBank/DDBJ whole genome shotgun (WGS) entry which is preliminary data.</text>
</comment>
<gene>
    <name evidence="7" type="ORF">H0A36_13160</name>
</gene>
<dbReference type="GO" id="GO:0006874">
    <property type="term" value="P:intracellular calcium ion homeostasis"/>
    <property type="evidence" value="ECO:0007669"/>
    <property type="project" value="TreeGrafter"/>
</dbReference>
<dbReference type="Gene3D" id="1.20.1420.30">
    <property type="entry name" value="NCX, central ion-binding region"/>
    <property type="match status" value="1"/>
</dbReference>
<comment type="subcellular location">
    <subcellularLocation>
        <location evidence="1">Membrane</location>
        <topology evidence="1">Multi-pass membrane protein</topology>
    </subcellularLocation>
</comment>
<dbReference type="PANTHER" id="PTHR10846">
    <property type="entry name" value="SODIUM/POTASSIUM/CALCIUM EXCHANGER"/>
    <property type="match status" value="1"/>
</dbReference>
<feature type="transmembrane region" description="Helical" evidence="5">
    <location>
        <begin position="116"/>
        <end position="135"/>
    </location>
</feature>
<dbReference type="GO" id="GO:0008273">
    <property type="term" value="F:calcium, potassium:sodium antiporter activity"/>
    <property type="evidence" value="ECO:0007669"/>
    <property type="project" value="TreeGrafter"/>
</dbReference>
<keyword evidence="2 5" id="KW-0812">Transmembrane</keyword>
<proteinExistence type="predicted"/>
<feature type="domain" description="Sodium/calcium exchanger membrane region" evidence="6">
    <location>
        <begin position="15"/>
        <end position="156"/>
    </location>
</feature>
<name>A0A853IA84_9GAMM</name>
<dbReference type="RefSeq" id="WP_180568984.1">
    <property type="nucleotide sequence ID" value="NZ_JACCKB010000019.1"/>
</dbReference>
<dbReference type="EMBL" id="JACCKB010000019">
    <property type="protein sequence ID" value="NYZ66964.1"/>
    <property type="molecule type" value="Genomic_DNA"/>
</dbReference>
<dbReference type="GO" id="GO:0005886">
    <property type="term" value="C:plasma membrane"/>
    <property type="evidence" value="ECO:0007669"/>
    <property type="project" value="TreeGrafter"/>
</dbReference>
<keyword evidence="8" id="KW-1185">Reference proteome</keyword>
<dbReference type="Pfam" id="PF01699">
    <property type="entry name" value="Na_Ca_ex"/>
    <property type="match status" value="2"/>
</dbReference>
<evidence type="ECO:0000256" key="1">
    <source>
        <dbReference type="ARBA" id="ARBA00004141"/>
    </source>
</evidence>
<dbReference type="InterPro" id="IPR044880">
    <property type="entry name" value="NCX_ion-bd_dom_sf"/>
</dbReference>
<sequence length="323" mass="33890">MSGNFLSNAPVWLNALIVLVTMLLIAKGAQWVVVSASQLAKLLGLSELVIGLTVVAMGTSAPEFAVTLIAGLKGHGNISVGNIVGSNIFNLGFILGGCALVKAIPTSNKLVWRDGMVLFAATVFLSIVVGVDLHLGRLEGALMFTGLVLYIIYLLYQRDDSLVPEAVSSVANHPLFKQCLMLGGGLVMILASSHLMVDAAVSIATDFGVSQWVIAVTIVAAGTSAPEIATSLTGVLKGHYSLSAGNLIGSDLFNLLGVLGLAGMLQPVTTDPMARISLLAVTAMVIVTVFFMRTGWRISRLEGGLLVAFGLVRWGFDFTSWMA</sequence>
<dbReference type="InterPro" id="IPR004481">
    <property type="entry name" value="K/Na/Ca-exchanger"/>
</dbReference>
<keyword evidence="3 5" id="KW-1133">Transmembrane helix</keyword>
<feature type="transmembrane region" description="Helical" evidence="5">
    <location>
        <begin position="209"/>
        <end position="235"/>
    </location>
</feature>
<evidence type="ECO:0000256" key="5">
    <source>
        <dbReference type="SAM" id="Phobius"/>
    </source>
</evidence>
<dbReference type="InterPro" id="IPR004837">
    <property type="entry name" value="NaCa_Exmemb"/>
</dbReference>
<dbReference type="Proteomes" id="UP000569732">
    <property type="component" value="Unassembled WGS sequence"/>
</dbReference>
<dbReference type="AlphaFoldDB" id="A0A853IA84"/>
<feature type="transmembrane region" description="Helical" evidence="5">
    <location>
        <begin position="48"/>
        <end position="72"/>
    </location>
</feature>
<evidence type="ECO:0000256" key="4">
    <source>
        <dbReference type="ARBA" id="ARBA00023136"/>
    </source>
</evidence>
<feature type="domain" description="Sodium/calcium exchanger membrane region" evidence="6">
    <location>
        <begin position="180"/>
        <end position="309"/>
    </location>
</feature>
<feature type="transmembrane region" description="Helical" evidence="5">
    <location>
        <begin position="12"/>
        <end position="36"/>
    </location>
</feature>
<feature type="transmembrane region" description="Helical" evidence="5">
    <location>
        <begin position="141"/>
        <end position="158"/>
    </location>
</feature>
<accession>A0A853IA84</accession>
<evidence type="ECO:0000259" key="6">
    <source>
        <dbReference type="Pfam" id="PF01699"/>
    </source>
</evidence>
<evidence type="ECO:0000256" key="2">
    <source>
        <dbReference type="ARBA" id="ARBA00022692"/>
    </source>
</evidence>